<feature type="region of interest" description="Disordered" evidence="1">
    <location>
        <begin position="77"/>
        <end position="107"/>
    </location>
</feature>
<dbReference type="AlphaFoldDB" id="A0A9P4NH95"/>
<keyword evidence="2" id="KW-0732">Signal</keyword>
<protein>
    <submittedName>
        <fullName evidence="3">Bicupin, oxalate decarboxylase/oxidase</fullName>
    </submittedName>
</protein>
<comment type="caution">
    <text evidence="3">The sequence shown here is derived from an EMBL/GenBank/DDBJ whole genome shotgun (WGS) entry which is preliminary data.</text>
</comment>
<evidence type="ECO:0000313" key="4">
    <source>
        <dbReference type="Proteomes" id="UP000800235"/>
    </source>
</evidence>
<feature type="signal peptide" evidence="2">
    <location>
        <begin position="1"/>
        <end position="17"/>
    </location>
</feature>
<accession>A0A9P4NH95</accession>
<sequence length="337" mass="36448">MYPTLLALLLLMRETVCLPTPRGNPSNTVPLASAGVPGLRGSSALLGYDPKNVLTTEDTHVQYQPVPGQTDEANLGTYLDFENTPNPQPVRGSKGGTDPGPRTADYDKINPDKLAPPGTDHGQTINAQWPMGLSHAKLGLDNAGWSRQENTVVMPDATKMAGVDMRLEAGAYRELHWHVAGEWALVLNRTARIAAIDEEGRSFVDDEFMLVFDDGAFSEDNTFLVTELMAHNPLSVLSKDLGIPVSAFKDLPAGELFIFPGTKAPTDISKQNITSSAGALPKSRAYSHHCSEQAPMEFPGGSVKTLDPQTFPEAKNFAAALVTVKPGAMREIHCFYY</sequence>
<dbReference type="Gene3D" id="2.60.120.10">
    <property type="entry name" value="Jelly Rolls"/>
    <property type="match status" value="3"/>
</dbReference>
<gene>
    <name evidence="3" type="ORF">EJ08DRAFT_727320</name>
</gene>
<dbReference type="SUPFAM" id="SSF51182">
    <property type="entry name" value="RmlC-like cupins"/>
    <property type="match status" value="1"/>
</dbReference>
<dbReference type="Proteomes" id="UP000800235">
    <property type="component" value="Unassembled WGS sequence"/>
</dbReference>
<proteinExistence type="predicted"/>
<evidence type="ECO:0000256" key="1">
    <source>
        <dbReference type="SAM" id="MobiDB-lite"/>
    </source>
</evidence>
<dbReference type="EMBL" id="MU007099">
    <property type="protein sequence ID" value="KAF2421225.1"/>
    <property type="molecule type" value="Genomic_DNA"/>
</dbReference>
<feature type="chain" id="PRO_5040166236" evidence="2">
    <location>
        <begin position="18"/>
        <end position="337"/>
    </location>
</feature>
<evidence type="ECO:0000313" key="3">
    <source>
        <dbReference type="EMBL" id="KAF2421225.1"/>
    </source>
</evidence>
<dbReference type="OrthoDB" id="10263073at2759"/>
<dbReference type="InterPro" id="IPR014710">
    <property type="entry name" value="RmlC-like_jellyroll"/>
</dbReference>
<dbReference type="InterPro" id="IPR011051">
    <property type="entry name" value="RmlC_Cupin_sf"/>
</dbReference>
<evidence type="ECO:0000256" key="2">
    <source>
        <dbReference type="SAM" id="SignalP"/>
    </source>
</evidence>
<keyword evidence="4" id="KW-1185">Reference proteome</keyword>
<reference evidence="3" key="1">
    <citation type="journal article" date="2020" name="Stud. Mycol.">
        <title>101 Dothideomycetes genomes: a test case for predicting lifestyles and emergence of pathogens.</title>
        <authorList>
            <person name="Haridas S."/>
            <person name="Albert R."/>
            <person name="Binder M."/>
            <person name="Bloem J."/>
            <person name="Labutti K."/>
            <person name="Salamov A."/>
            <person name="Andreopoulos B."/>
            <person name="Baker S."/>
            <person name="Barry K."/>
            <person name="Bills G."/>
            <person name="Bluhm B."/>
            <person name="Cannon C."/>
            <person name="Castanera R."/>
            <person name="Culley D."/>
            <person name="Daum C."/>
            <person name="Ezra D."/>
            <person name="Gonzalez J."/>
            <person name="Henrissat B."/>
            <person name="Kuo A."/>
            <person name="Liang C."/>
            <person name="Lipzen A."/>
            <person name="Lutzoni F."/>
            <person name="Magnuson J."/>
            <person name="Mondo S."/>
            <person name="Nolan M."/>
            <person name="Ohm R."/>
            <person name="Pangilinan J."/>
            <person name="Park H.-J."/>
            <person name="Ramirez L."/>
            <person name="Alfaro M."/>
            <person name="Sun H."/>
            <person name="Tritt A."/>
            <person name="Yoshinaga Y."/>
            <person name="Zwiers L.-H."/>
            <person name="Turgeon B."/>
            <person name="Goodwin S."/>
            <person name="Spatafora J."/>
            <person name="Crous P."/>
            <person name="Grigoriev I."/>
        </authorList>
    </citation>
    <scope>NUCLEOTIDE SEQUENCE</scope>
    <source>
        <strain evidence="3">CBS 130266</strain>
    </source>
</reference>
<organism evidence="3 4">
    <name type="scientific">Tothia fuscella</name>
    <dbReference type="NCBI Taxonomy" id="1048955"/>
    <lineage>
        <taxon>Eukaryota</taxon>
        <taxon>Fungi</taxon>
        <taxon>Dikarya</taxon>
        <taxon>Ascomycota</taxon>
        <taxon>Pezizomycotina</taxon>
        <taxon>Dothideomycetes</taxon>
        <taxon>Pleosporomycetidae</taxon>
        <taxon>Venturiales</taxon>
        <taxon>Cylindrosympodiaceae</taxon>
        <taxon>Tothia</taxon>
    </lineage>
</organism>
<name>A0A9P4NH95_9PEZI</name>